<dbReference type="InterPro" id="IPR002563">
    <property type="entry name" value="Flavin_Rdtase-like_dom"/>
</dbReference>
<dbReference type="PANTHER" id="PTHR30466">
    <property type="entry name" value="FLAVIN REDUCTASE"/>
    <property type="match status" value="1"/>
</dbReference>
<dbReference type="InterPro" id="IPR050268">
    <property type="entry name" value="NADH-dep_flavin_reductase"/>
</dbReference>
<dbReference type="AlphaFoldDB" id="A0A2S0UKF1"/>
<dbReference type="Proteomes" id="UP000244496">
    <property type="component" value="Chromosome"/>
</dbReference>
<dbReference type="KEGG" id="geh:HYN69_06885"/>
<accession>A0A2S0UKF1</accession>
<sequence>MTDTPQFDRRALRDAFGSFMTGVTVVTCRDAAGQPLGFTANSFSSVSLDPPLLLVSIARSSANYAAFTGAGGFAVNILSEGQKDISNTFARPVEDRFASVYWKDSDNGSPLIGNVSAWFDCALHHCIEAGDHAILIGRVLGFAATPAPGLGYYRGSYFTPADTATRLATGPEVVVSAVIEQGGQVLLADDGTGGLTLPTARVGRDGVSATLAGLIAATGVEAAPGFIYSVYEDVARGHQHISFLCPATGGVAATGSYVDLDPKALEDVTDPAMRVLLERLAEESRVGNYGIYFGDQNSGQVALVAKGKTP</sequence>
<dbReference type="EMBL" id="CP028918">
    <property type="protein sequence ID" value="AWB48271.1"/>
    <property type="molecule type" value="Genomic_DNA"/>
</dbReference>
<protein>
    <submittedName>
        <fullName evidence="3">Flavin reductase</fullName>
    </submittedName>
</protein>
<dbReference type="GO" id="GO:0006208">
    <property type="term" value="P:pyrimidine nucleobase catabolic process"/>
    <property type="evidence" value="ECO:0007669"/>
    <property type="project" value="TreeGrafter"/>
</dbReference>
<proteinExistence type="predicted"/>
<evidence type="ECO:0000313" key="3">
    <source>
        <dbReference type="EMBL" id="AWB48271.1"/>
    </source>
</evidence>
<dbReference type="OrthoDB" id="9792858at2"/>
<dbReference type="RefSeq" id="WP_108435090.1">
    <property type="nucleotide sequence ID" value="NZ_CP028918.1"/>
</dbReference>
<name>A0A2S0UKF1_9RHOB</name>
<evidence type="ECO:0000256" key="1">
    <source>
        <dbReference type="ARBA" id="ARBA00023002"/>
    </source>
</evidence>
<dbReference type="Gene3D" id="2.30.110.10">
    <property type="entry name" value="Electron Transport, Fmn-binding Protein, Chain A"/>
    <property type="match status" value="1"/>
</dbReference>
<dbReference type="PANTHER" id="PTHR30466:SF1">
    <property type="entry name" value="FMN REDUCTASE (NADH) RUTF"/>
    <property type="match status" value="1"/>
</dbReference>
<keyword evidence="1" id="KW-0560">Oxidoreductase</keyword>
<gene>
    <name evidence="3" type="ORF">HYN69_06885</name>
</gene>
<evidence type="ECO:0000259" key="2">
    <source>
        <dbReference type="SMART" id="SM00903"/>
    </source>
</evidence>
<dbReference type="Pfam" id="PF01613">
    <property type="entry name" value="Flavin_Reduct"/>
    <property type="match status" value="1"/>
</dbReference>
<dbReference type="Gene3D" id="3.90.79.10">
    <property type="entry name" value="Nucleoside Triphosphate Pyrophosphohydrolase"/>
    <property type="match status" value="1"/>
</dbReference>
<dbReference type="GO" id="GO:0042602">
    <property type="term" value="F:riboflavin reductase (NADPH) activity"/>
    <property type="evidence" value="ECO:0007669"/>
    <property type="project" value="TreeGrafter"/>
</dbReference>
<keyword evidence="4" id="KW-1185">Reference proteome</keyword>
<evidence type="ECO:0000313" key="4">
    <source>
        <dbReference type="Proteomes" id="UP000244496"/>
    </source>
</evidence>
<dbReference type="InterPro" id="IPR012349">
    <property type="entry name" value="Split_barrel_FMN-bd"/>
</dbReference>
<feature type="domain" description="Flavin reductase like" evidence="2">
    <location>
        <begin position="16"/>
        <end position="159"/>
    </location>
</feature>
<reference evidence="3 4" key="1">
    <citation type="submission" date="2018-04" db="EMBL/GenBank/DDBJ databases">
        <title>Genome sequencing of Gemmobacter.</title>
        <authorList>
            <person name="Yi H."/>
            <person name="Baek M.-G."/>
        </authorList>
    </citation>
    <scope>NUCLEOTIDE SEQUENCE [LARGE SCALE GENOMIC DNA]</scope>
    <source>
        <strain evidence="3 4">HYN0069</strain>
    </source>
</reference>
<organism evidence="3 4">
    <name type="scientific">Paragemmobacter aquarius</name>
    <dbReference type="NCBI Taxonomy" id="2169400"/>
    <lineage>
        <taxon>Bacteria</taxon>
        <taxon>Pseudomonadati</taxon>
        <taxon>Pseudomonadota</taxon>
        <taxon>Alphaproteobacteria</taxon>
        <taxon>Rhodobacterales</taxon>
        <taxon>Paracoccaceae</taxon>
        <taxon>Paragemmobacter</taxon>
    </lineage>
</organism>
<dbReference type="SMART" id="SM00903">
    <property type="entry name" value="Flavin_Reduct"/>
    <property type="match status" value="1"/>
</dbReference>
<dbReference type="SUPFAM" id="SSF50475">
    <property type="entry name" value="FMN-binding split barrel"/>
    <property type="match status" value="1"/>
</dbReference>
<dbReference type="GO" id="GO:0010181">
    <property type="term" value="F:FMN binding"/>
    <property type="evidence" value="ECO:0007669"/>
    <property type="project" value="InterPro"/>
</dbReference>